<evidence type="ECO:0000313" key="3">
    <source>
        <dbReference type="Proteomes" id="UP000245790"/>
    </source>
</evidence>
<proteinExistence type="predicted"/>
<comment type="caution">
    <text evidence="2">The sequence shown here is derived from an EMBL/GenBank/DDBJ whole genome shotgun (WGS) entry which is preliminary data.</text>
</comment>
<dbReference type="InterPro" id="IPR036866">
    <property type="entry name" value="RibonucZ/Hydroxyglut_hydro"/>
</dbReference>
<accession>A0A316FC31</accession>
<dbReference type="OrthoDB" id="5563783at2"/>
<name>A0A316FC31_9GAMM</name>
<evidence type="ECO:0000259" key="1">
    <source>
        <dbReference type="SMART" id="SM00849"/>
    </source>
</evidence>
<evidence type="ECO:0000313" key="2">
    <source>
        <dbReference type="EMBL" id="PWK46414.1"/>
    </source>
</evidence>
<keyword evidence="3" id="KW-1185">Reference proteome</keyword>
<dbReference type="Pfam" id="PF14597">
    <property type="entry name" value="Lactamase_B_5"/>
    <property type="match status" value="1"/>
</dbReference>
<feature type="domain" description="Metallo-beta-lactamase" evidence="1">
    <location>
        <begin position="23"/>
        <end position="182"/>
    </location>
</feature>
<dbReference type="SUPFAM" id="SSF56281">
    <property type="entry name" value="Metallo-hydrolase/oxidoreductase"/>
    <property type="match status" value="1"/>
</dbReference>
<reference evidence="2 3" key="1">
    <citation type="submission" date="2018-05" db="EMBL/GenBank/DDBJ databases">
        <title>Genomic Encyclopedia of Type Strains, Phase IV (KMG-IV): sequencing the most valuable type-strain genomes for metagenomic binning, comparative biology and taxonomic classification.</title>
        <authorList>
            <person name="Goeker M."/>
        </authorList>
    </citation>
    <scope>NUCLEOTIDE SEQUENCE [LARGE SCALE GENOMIC DNA]</scope>
    <source>
        <strain evidence="2 3">DSM 25350</strain>
    </source>
</reference>
<dbReference type="EMBL" id="QGGU01000013">
    <property type="protein sequence ID" value="PWK46414.1"/>
    <property type="molecule type" value="Genomic_DNA"/>
</dbReference>
<dbReference type="Gene3D" id="3.60.15.10">
    <property type="entry name" value="Ribonuclease Z/Hydroxyacylglutathione hydrolase-like"/>
    <property type="match status" value="1"/>
</dbReference>
<dbReference type="AlphaFoldDB" id="A0A316FC31"/>
<dbReference type="InterPro" id="IPR001279">
    <property type="entry name" value="Metallo-B-lactamas"/>
</dbReference>
<organism evidence="2 3">
    <name type="scientific">Pleionea mediterranea</name>
    <dbReference type="NCBI Taxonomy" id="523701"/>
    <lineage>
        <taxon>Bacteria</taxon>
        <taxon>Pseudomonadati</taxon>
        <taxon>Pseudomonadota</taxon>
        <taxon>Gammaproteobacteria</taxon>
        <taxon>Oceanospirillales</taxon>
        <taxon>Pleioneaceae</taxon>
        <taxon>Pleionea</taxon>
    </lineage>
</organism>
<gene>
    <name evidence="2" type="ORF">C8D97_11399</name>
</gene>
<protein>
    <submittedName>
        <fullName evidence="2">Metallo-beta-lactamase superfamily protein</fullName>
    </submittedName>
</protein>
<dbReference type="RefSeq" id="WP_109764849.1">
    <property type="nucleotide sequence ID" value="NZ_QGGU01000013.1"/>
</dbReference>
<dbReference type="Proteomes" id="UP000245790">
    <property type="component" value="Unassembled WGS sequence"/>
</dbReference>
<dbReference type="SMART" id="SM00849">
    <property type="entry name" value="Lactamase_B"/>
    <property type="match status" value="1"/>
</dbReference>
<sequence>MKKCHNDKFYCWTEFNPERDIDFHSYVWVREQGNVVIDPLSISLHDLKHLQSLGETSHVIVTNSDHIRDAKNLATILEAKLIGPKGEQAIFPIECDAWLGEGDTLIDGLQVFEMQGSKTPGELALLIDNTTLITGDLIRSHQGGRLCLLPDKKLTDKAAAKASVKKLAQIDSIKSVLVCDGWPVFNGGVSLLKDIL</sequence>